<dbReference type="Proteomes" id="UP000253741">
    <property type="component" value="Unassembled WGS sequence"/>
</dbReference>
<accession>A0A370B9L4</accession>
<name>A0A370B9L4_9ACTN</name>
<dbReference type="EMBL" id="QQNA01000056">
    <property type="protein sequence ID" value="RDG38480.1"/>
    <property type="molecule type" value="Genomic_DNA"/>
</dbReference>
<evidence type="ECO:0000313" key="1">
    <source>
        <dbReference type="EMBL" id="RDG38480.1"/>
    </source>
</evidence>
<gene>
    <name evidence="1" type="ORF">DVH02_08980</name>
</gene>
<organism evidence="1 2">
    <name type="scientific">Streptomyces corynorhini</name>
    <dbReference type="NCBI Taxonomy" id="2282652"/>
    <lineage>
        <taxon>Bacteria</taxon>
        <taxon>Bacillati</taxon>
        <taxon>Actinomycetota</taxon>
        <taxon>Actinomycetes</taxon>
        <taxon>Kitasatosporales</taxon>
        <taxon>Streptomycetaceae</taxon>
        <taxon>Streptomyces</taxon>
    </lineage>
</organism>
<reference evidence="1 2" key="1">
    <citation type="submission" date="2018-07" db="EMBL/GenBank/DDBJ databases">
        <title>Streptomyces species from bats.</title>
        <authorList>
            <person name="Dunlap C."/>
        </authorList>
    </citation>
    <scope>NUCLEOTIDE SEQUENCE [LARGE SCALE GENOMIC DNA]</scope>
    <source>
        <strain evidence="1 2">AC230</strain>
    </source>
</reference>
<dbReference type="AlphaFoldDB" id="A0A370B9L4"/>
<dbReference type="RefSeq" id="WP_114623223.1">
    <property type="nucleotide sequence ID" value="NZ_QQNA01000056.1"/>
</dbReference>
<protein>
    <submittedName>
        <fullName evidence="1">Uncharacterized protein</fullName>
    </submittedName>
</protein>
<comment type="caution">
    <text evidence="1">The sequence shown here is derived from an EMBL/GenBank/DDBJ whole genome shotgun (WGS) entry which is preliminary data.</text>
</comment>
<dbReference type="OrthoDB" id="3672045at2"/>
<evidence type="ECO:0000313" key="2">
    <source>
        <dbReference type="Proteomes" id="UP000253741"/>
    </source>
</evidence>
<keyword evidence="2" id="KW-1185">Reference proteome</keyword>
<sequence>MAIIPLDLLDRIRALERQVRDLMGSARARPAATVRTAAADTLSAQAVPYPRPWPVAAARWESTGSAGWTTLYRSTGIVRHPRLYCRIDAEGGPSAGLRLLVDGVPTGPEGGAGGLDFTEPVNAASGTVVTFEVQARVTTAGETVRCLPVALYGVRA</sequence>
<proteinExistence type="predicted"/>